<reference evidence="3 4" key="1">
    <citation type="submission" date="2024-01" db="EMBL/GenBank/DDBJ databases">
        <title>The genome of the rayed Mediterranean limpet Patella caerulea (Linnaeus, 1758).</title>
        <authorList>
            <person name="Anh-Thu Weber A."/>
            <person name="Halstead-Nussloch G."/>
        </authorList>
    </citation>
    <scope>NUCLEOTIDE SEQUENCE [LARGE SCALE GENOMIC DNA]</scope>
    <source>
        <strain evidence="3">AATW-2023a</strain>
        <tissue evidence="3">Whole specimen</tissue>
    </source>
</reference>
<evidence type="ECO:0000313" key="4">
    <source>
        <dbReference type="Proteomes" id="UP001347796"/>
    </source>
</evidence>
<name>A0AAN8JTC3_PATCE</name>
<dbReference type="InterPro" id="IPR040772">
    <property type="entry name" value="C19orf47_SAM"/>
</dbReference>
<dbReference type="PROSITE" id="PS50105">
    <property type="entry name" value="SAM_DOMAIN"/>
    <property type="match status" value="1"/>
</dbReference>
<protein>
    <recommendedName>
        <fullName evidence="2">SAM domain-containing protein</fullName>
    </recommendedName>
</protein>
<dbReference type="AlphaFoldDB" id="A0AAN8JTC3"/>
<feature type="region of interest" description="Disordered" evidence="1">
    <location>
        <begin position="155"/>
        <end position="207"/>
    </location>
</feature>
<dbReference type="CDD" id="cd09531">
    <property type="entry name" value="SAM_CS047"/>
    <property type="match status" value="1"/>
</dbReference>
<feature type="compositionally biased region" description="Polar residues" evidence="1">
    <location>
        <begin position="160"/>
        <end position="184"/>
    </location>
</feature>
<dbReference type="Pfam" id="PF18017">
    <property type="entry name" value="SAM_4"/>
    <property type="match status" value="1"/>
</dbReference>
<evidence type="ECO:0000259" key="2">
    <source>
        <dbReference type="PROSITE" id="PS50105"/>
    </source>
</evidence>
<dbReference type="EMBL" id="JAZGQO010000007">
    <property type="protein sequence ID" value="KAK6181509.1"/>
    <property type="molecule type" value="Genomic_DNA"/>
</dbReference>
<gene>
    <name evidence="3" type="ORF">SNE40_009346</name>
</gene>
<dbReference type="GO" id="GO:0005634">
    <property type="term" value="C:nucleus"/>
    <property type="evidence" value="ECO:0007669"/>
    <property type="project" value="TreeGrafter"/>
</dbReference>
<sequence>MATFTSDNQTSYWLKFFTEAGIPAGDAANYAVTFTDNRIHKEMLLDLSKEYLKDMGISILGDIIAILKHAKTVNSQIARDRALKGADILNQNNNNGNSPVPKKSTAASRMVGHYMRKHPESAPMNKAPSPKPEIGNMSHYKMTINCESRKSSVFDRLGADSSSPTSLPQRTITGLSSSPQSSVFNRLGDKTTLKRPASSTSLDEDDVTSDKPLEYAGLFKLSPNKVKKVAVASPPAPVKITTLKKLPNIKKTIIVQKAEVTTTSSTTAGIFSPYATSAAESRSAKARLGKKVITAPASSTTDSKNEGAVKTTTNMKIKVAGTGAKREFEGAGLRLRKRLGAKIEEPSTTTTDKKDGGVFGRLGKKVSS</sequence>
<dbReference type="InterPro" id="IPR001660">
    <property type="entry name" value="SAM"/>
</dbReference>
<dbReference type="Gene3D" id="1.10.150.50">
    <property type="entry name" value="Transcription Factor, Ets-1"/>
    <property type="match status" value="1"/>
</dbReference>
<dbReference type="InterPro" id="IPR039161">
    <property type="entry name" value="C19orf47-like"/>
</dbReference>
<proteinExistence type="predicted"/>
<evidence type="ECO:0000256" key="1">
    <source>
        <dbReference type="SAM" id="MobiDB-lite"/>
    </source>
</evidence>
<keyword evidence="4" id="KW-1185">Reference proteome</keyword>
<dbReference type="PANTHER" id="PTHR21359:SF1">
    <property type="entry name" value="DUF5577 DOMAIN-CONTAINING PROTEIN"/>
    <property type="match status" value="1"/>
</dbReference>
<feature type="region of interest" description="Disordered" evidence="1">
    <location>
        <begin position="339"/>
        <end position="368"/>
    </location>
</feature>
<feature type="compositionally biased region" description="Basic and acidic residues" evidence="1">
    <location>
        <begin position="341"/>
        <end position="356"/>
    </location>
</feature>
<evidence type="ECO:0000313" key="3">
    <source>
        <dbReference type="EMBL" id="KAK6181509.1"/>
    </source>
</evidence>
<accession>A0AAN8JTC3</accession>
<dbReference type="SUPFAM" id="SSF47769">
    <property type="entry name" value="SAM/Pointed domain"/>
    <property type="match status" value="1"/>
</dbReference>
<dbReference type="InterPro" id="IPR013761">
    <property type="entry name" value="SAM/pointed_sf"/>
</dbReference>
<feature type="domain" description="SAM" evidence="2">
    <location>
        <begin position="5"/>
        <end position="76"/>
    </location>
</feature>
<dbReference type="PANTHER" id="PTHR21359">
    <property type="entry name" value="DUF5577 DOMAIN-CONTAINING PROTEIN"/>
    <property type="match status" value="1"/>
</dbReference>
<organism evidence="3 4">
    <name type="scientific">Patella caerulea</name>
    <name type="common">Rayed Mediterranean limpet</name>
    <dbReference type="NCBI Taxonomy" id="87958"/>
    <lineage>
        <taxon>Eukaryota</taxon>
        <taxon>Metazoa</taxon>
        <taxon>Spiralia</taxon>
        <taxon>Lophotrochozoa</taxon>
        <taxon>Mollusca</taxon>
        <taxon>Gastropoda</taxon>
        <taxon>Patellogastropoda</taxon>
        <taxon>Patelloidea</taxon>
        <taxon>Patellidae</taxon>
        <taxon>Patella</taxon>
    </lineage>
</organism>
<comment type="caution">
    <text evidence="3">The sequence shown here is derived from an EMBL/GenBank/DDBJ whole genome shotgun (WGS) entry which is preliminary data.</text>
</comment>
<dbReference type="Proteomes" id="UP001347796">
    <property type="component" value="Unassembled WGS sequence"/>
</dbReference>